<feature type="non-terminal residue" evidence="1">
    <location>
        <position position="1"/>
    </location>
</feature>
<reference evidence="1 2" key="1">
    <citation type="journal article" date="2018" name="Front. Plant Sci.">
        <title>Red Clover (Trifolium pratense) and Zigzag Clover (T. medium) - A Picture of Genomic Similarities and Differences.</title>
        <authorList>
            <person name="Dluhosova J."/>
            <person name="Istvanek J."/>
            <person name="Nedelnik J."/>
            <person name="Repkova J."/>
        </authorList>
    </citation>
    <scope>NUCLEOTIDE SEQUENCE [LARGE SCALE GENOMIC DNA]</scope>
    <source>
        <strain evidence="2">cv. 10/8</strain>
        <tissue evidence="1">Leaf</tissue>
    </source>
</reference>
<dbReference type="AlphaFoldDB" id="A0A392T121"/>
<dbReference type="Proteomes" id="UP000265520">
    <property type="component" value="Unassembled WGS sequence"/>
</dbReference>
<accession>A0A392T121</accession>
<proteinExistence type="predicted"/>
<sequence length="44" mass="4871">RPTSWPELQNLELLAERGFPSLSKLVASARQGSPMTLILSDFGR</sequence>
<comment type="caution">
    <text evidence="1">The sequence shown here is derived from an EMBL/GenBank/DDBJ whole genome shotgun (WGS) entry which is preliminary data.</text>
</comment>
<evidence type="ECO:0000313" key="1">
    <source>
        <dbReference type="EMBL" id="MCI53856.1"/>
    </source>
</evidence>
<name>A0A392T121_9FABA</name>
<evidence type="ECO:0000313" key="2">
    <source>
        <dbReference type="Proteomes" id="UP000265520"/>
    </source>
</evidence>
<keyword evidence="2" id="KW-1185">Reference proteome</keyword>
<dbReference type="EMBL" id="LXQA010469988">
    <property type="protein sequence ID" value="MCI53856.1"/>
    <property type="molecule type" value="Genomic_DNA"/>
</dbReference>
<organism evidence="1 2">
    <name type="scientific">Trifolium medium</name>
    <dbReference type="NCBI Taxonomy" id="97028"/>
    <lineage>
        <taxon>Eukaryota</taxon>
        <taxon>Viridiplantae</taxon>
        <taxon>Streptophyta</taxon>
        <taxon>Embryophyta</taxon>
        <taxon>Tracheophyta</taxon>
        <taxon>Spermatophyta</taxon>
        <taxon>Magnoliopsida</taxon>
        <taxon>eudicotyledons</taxon>
        <taxon>Gunneridae</taxon>
        <taxon>Pentapetalae</taxon>
        <taxon>rosids</taxon>
        <taxon>fabids</taxon>
        <taxon>Fabales</taxon>
        <taxon>Fabaceae</taxon>
        <taxon>Papilionoideae</taxon>
        <taxon>50 kb inversion clade</taxon>
        <taxon>NPAAA clade</taxon>
        <taxon>Hologalegina</taxon>
        <taxon>IRL clade</taxon>
        <taxon>Trifolieae</taxon>
        <taxon>Trifolium</taxon>
    </lineage>
</organism>
<protein>
    <submittedName>
        <fullName evidence="1">Uncharacterized protein</fullName>
    </submittedName>
</protein>